<keyword evidence="8" id="KW-1185">Reference proteome</keyword>
<evidence type="ECO:0000256" key="4">
    <source>
        <dbReference type="ARBA" id="ARBA00023136"/>
    </source>
</evidence>
<gene>
    <name evidence="7" type="ORF">IM676_12890</name>
</gene>
<evidence type="ECO:0000256" key="1">
    <source>
        <dbReference type="ARBA" id="ARBA00004141"/>
    </source>
</evidence>
<dbReference type="RefSeq" id="WP_200987277.1">
    <property type="nucleotide sequence ID" value="NZ_CP063311.1"/>
</dbReference>
<dbReference type="AlphaFoldDB" id="A0A7U3NMF9"/>
<feature type="transmembrane region" description="Helical" evidence="5">
    <location>
        <begin position="40"/>
        <end position="66"/>
    </location>
</feature>
<evidence type="ECO:0000313" key="8">
    <source>
        <dbReference type="Proteomes" id="UP000593846"/>
    </source>
</evidence>
<organism evidence="7 8">
    <name type="scientific">Anabaenopsis elenkinii CCIBt3563</name>
    <dbReference type="NCBI Taxonomy" id="2779889"/>
    <lineage>
        <taxon>Bacteria</taxon>
        <taxon>Bacillati</taxon>
        <taxon>Cyanobacteriota</taxon>
        <taxon>Cyanophyceae</taxon>
        <taxon>Nostocales</taxon>
        <taxon>Nodulariaceae</taxon>
        <taxon>Anabaenopsis</taxon>
    </lineage>
</organism>
<proteinExistence type="predicted"/>
<evidence type="ECO:0000256" key="5">
    <source>
        <dbReference type="SAM" id="Phobius"/>
    </source>
</evidence>
<keyword evidence="2 5" id="KW-0812">Transmembrane</keyword>
<protein>
    <submittedName>
        <fullName evidence="7">NINE protein</fullName>
    </submittedName>
</protein>
<evidence type="ECO:0000313" key="7">
    <source>
        <dbReference type="EMBL" id="QOV21629.1"/>
    </source>
</evidence>
<dbReference type="Proteomes" id="UP000593846">
    <property type="component" value="Chromosome"/>
</dbReference>
<reference evidence="8" key="1">
    <citation type="submission" date="2020-10" db="EMBL/GenBank/DDBJ databases">
        <title>Genome-based taxonomic classification of the species Anabaenopsis elenkinii.</title>
        <authorList>
            <person name="Delbaje E."/>
            <person name="Andreote A.P.D."/>
            <person name="Pellegrinetti T.A."/>
            <person name="Cruz R.B."/>
            <person name="Branco L.H.Z."/>
            <person name="Fiore M.F."/>
        </authorList>
    </citation>
    <scope>NUCLEOTIDE SEQUENCE [LARGE SCALE GENOMIC DNA]</scope>
    <source>
        <strain evidence="8">CCIBt3563</strain>
    </source>
</reference>
<keyword evidence="4 5" id="KW-0472">Membrane</keyword>
<evidence type="ECO:0000256" key="3">
    <source>
        <dbReference type="ARBA" id="ARBA00022989"/>
    </source>
</evidence>
<feature type="domain" description="TM2" evidence="6">
    <location>
        <begin position="11"/>
        <end position="53"/>
    </location>
</feature>
<keyword evidence="3 5" id="KW-1133">Transmembrane helix</keyword>
<evidence type="ECO:0000259" key="6">
    <source>
        <dbReference type="Pfam" id="PF05154"/>
    </source>
</evidence>
<dbReference type="KEGG" id="aee:IM676_12890"/>
<dbReference type="Pfam" id="PF05154">
    <property type="entry name" value="TM2"/>
    <property type="match status" value="1"/>
</dbReference>
<comment type="subcellular location">
    <subcellularLocation>
        <location evidence="1">Membrane</location>
        <topology evidence="1">Multi-pass membrane protein</topology>
    </subcellularLocation>
</comment>
<dbReference type="InterPro" id="IPR007829">
    <property type="entry name" value="TM2"/>
</dbReference>
<dbReference type="EMBL" id="CP063311">
    <property type="protein sequence ID" value="QOV21629.1"/>
    <property type="molecule type" value="Genomic_DNA"/>
</dbReference>
<name>A0A7U3NMF9_9CYAN</name>
<dbReference type="GO" id="GO:0016020">
    <property type="term" value="C:membrane"/>
    <property type="evidence" value="ECO:0007669"/>
    <property type="project" value="UniProtKB-SubCell"/>
</dbReference>
<accession>A0A7U3NMF9</accession>
<sequence length="91" mass="10066">MANFNTTETTKQLIAGYCGIICGGFGVHKFVLGYTPEGCIMLIISLVGGYFTYGISLLIMQLVGLIEGMIYLNKSSEDFVNTYFVNKQGWF</sequence>
<feature type="transmembrane region" description="Helical" evidence="5">
    <location>
        <begin position="12"/>
        <end position="34"/>
    </location>
</feature>
<evidence type="ECO:0000256" key="2">
    <source>
        <dbReference type="ARBA" id="ARBA00022692"/>
    </source>
</evidence>